<protein>
    <recommendedName>
        <fullName evidence="4">W2 domain-containing protein</fullName>
    </recommendedName>
</protein>
<dbReference type="GO" id="GO:0005851">
    <property type="term" value="C:eukaryotic translation initiation factor 2B complex"/>
    <property type="evidence" value="ECO:0007669"/>
    <property type="project" value="TreeGrafter"/>
</dbReference>
<organism evidence="2 3">
    <name type="scientific">Oncorhynchus mykiss</name>
    <name type="common">Rainbow trout</name>
    <name type="synonym">Salmo gairdneri</name>
    <dbReference type="NCBI Taxonomy" id="8022"/>
    <lineage>
        <taxon>Eukaryota</taxon>
        <taxon>Metazoa</taxon>
        <taxon>Chordata</taxon>
        <taxon>Craniata</taxon>
        <taxon>Vertebrata</taxon>
        <taxon>Euteleostomi</taxon>
        <taxon>Actinopterygii</taxon>
        <taxon>Neopterygii</taxon>
        <taxon>Teleostei</taxon>
        <taxon>Protacanthopterygii</taxon>
        <taxon>Salmoniformes</taxon>
        <taxon>Salmonidae</taxon>
        <taxon>Salmoninae</taxon>
        <taxon>Oncorhynchus</taxon>
    </lineage>
</organism>
<gene>
    <name evidence="2" type="ORF">GSONMT00030290001</name>
</gene>
<dbReference type="InterPro" id="IPR051956">
    <property type="entry name" value="eIF2B_epsilon"/>
</dbReference>
<reference evidence="2" key="1">
    <citation type="journal article" date="2014" name="Nat. Commun.">
        <title>The rainbow trout genome provides novel insights into evolution after whole-genome duplication in vertebrates.</title>
        <authorList>
            <person name="Berthelot C."/>
            <person name="Brunet F."/>
            <person name="Chalopin D."/>
            <person name="Juanchich A."/>
            <person name="Bernard M."/>
            <person name="Noel B."/>
            <person name="Bento P."/>
            <person name="Da Silva C."/>
            <person name="Labadie K."/>
            <person name="Alberti A."/>
            <person name="Aury J.M."/>
            <person name="Louis A."/>
            <person name="Dehais P."/>
            <person name="Bardou P."/>
            <person name="Montfort J."/>
            <person name="Klopp C."/>
            <person name="Cabau C."/>
            <person name="Gaspin C."/>
            <person name="Thorgaard G.H."/>
            <person name="Boussaha M."/>
            <person name="Quillet E."/>
            <person name="Guyomard R."/>
            <person name="Galiana D."/>
            <person name="Bobe J."/>
            <person name="Volff J.N."/>
            <person name="Genet C."/>
            <person name="Wincker P."/>
            <person name="Jaillon O."/>
            <person name="Roest Crollius H."/>
            <person name="Guiguen Y."/>
        </authorList>
    </citation>
    <scope>NUCLEOTIDE SEQUENCE [LARGE SCALE GENOMIC DNA]</scope>
</reference>
<dbReference type="Proteomes" id="UP000193380">
    <property type="component" value="Unassembled WGS sequence"/>
</dbReference>
<accession>A0A060Y002</accession>
<dbReference type="GO" id="GO:0031369">
    <property type="term" value="F:translation initiation factor binding"/>
    <property type="evidence" value="ECO:0007669"/>
    <property type="project" value="TreeGrafter"/>
</dbReference>
<dbReference type="Gene3D" id="2.160.10.10">
    <property type="entry name" value="Hexapeptide repeat proteins"/>
    <property type="match status" value="1"/>
</dbReference>
<dbReference type="EMBL" id="FR905994">
    <property type="protein sequence ID" value="CDQ82535.1"/>
    <property type="molecule type" value="Genomic_DNA"/>
</dbReference>
<dbReference type="PANTHER" id="PTHR45887">
    <property type="entry name" value="TRANSLATION INITIATION FACTOR EIF-2B SUBUNIT EPSILON"/>
    <property type="match status" value="1"/>
</dbReference>
<evidence type="ECO:0000313" key="2">
    <source>
        <dbReference type="EMBL" id="CDQ82535.1"/>
    </source>
</evidence>
<dbReference type="InterPro" id="IPR011004">
    <property type="entry name" value="Trimer_LpxA-like_sf"/>
</dbReference>
<evidence type="ECO:0000256" key="1">
    <source>
        <dbReference type="SAM" id="MobiDB-lite"/>
    </source>
</evidence>
<dbReference type="Gene3D" id="1.25.40.180">
    <property type="match status" value="1"/>
</dbReference>
<dbReference type="GO" id="GO:0005085">
    <property type="term" value="F:guanyl-nucleotide exchange factor activity"/>
    <property type="evidence" value="ECO:0007669"/>
    <property type="project" value="TreeGrafter"/>
</dbReference>
<feature type="region of interest" description="Disordered" evidence="1">
    <location>
        <begin position="58"/>
        <end position="93"/>
    </location>
</feature>
<proteinExistence type="predicted"/>
<feature type="compositionally biased region" description="Acidic residues" evidence="1">
    <location>
        <begin position="61"/>
        <end position="75"/>
    </location>
</feature>
<evidence type="ECO:0000313" key="3">
    <source>
        <dbReference type="Proteomes" id="UP000193380"/>
    </source>
</evidence>
<reference evidence="2" key="2">
    <citation type="submission" date="2014-03" db="EMBL/GenBank/DDBJ databases">
        <authorList>
            <person name="Genoscope - CEA"/>
        </authorList>
    </citation>
    <scope>NUCLEOTIDE SEQUENCE</scope>
</reference>
<feature type="compositionally biased region" description="Basic and acidic residues" evidence="1">
    <location>
        <begin position="76"/>
        <end position="85"/>
    </location>
</feature>
<dbReference type="GO" id="GO:0003743">
    <property type="term" value="F:translation initiation factor activity"/>
    <property type="evidence" value="ECO:0007669"/>
    <property type="project" value="TreeGrafter"/>
</dbReference>
<dbReference type="SUPFAM" id="SSF51161">
    <property type="entry name" value="Trimeric LpxA-like enzymes"/>
    <property type="match status" value="1"/>
</dbReference>
<evidence type="ECO:0008006" key="4">
    <source>
        <dbReference type="Google" id="ProtNLM"/>
    </source>
</evidence>
<sequence length="239" mass="26902">MWNNVHVSSNVEIHQSVVCDGAVVKEAVRLNKQCVLAYNVVIGPNLSLPEGTVVSMHHPEEEEEDDDDEFLSDDQEVGHSKDKTRQKAFNPAEVGPEGKGYIWKASMNDTEDEELAQCLWGLVLNPDPESDSESEASEESQDRSRSVSPEIDDVNAFQLEVLGTLQRGLEENIVCDNLVLEINSLNYVPKQYKSLSFAFLILFLKKNKKNIFSSVPKNRFQPPASYFFLCIYLTCDVGR</sequence>
<feature type="region of interest" description="Disordered" evidence="1">
    <location>
        <begin position="127"/>
        <end position="149"/>
    </location>
</feature>
<dbReference type="PANTHER" id="PTHR45887:SF1">
    <property type="entry name" value="TRANSLATION INITIATION FACTOR EIF-2B SUBUNIT EPSILON"/>
    <property type="match status" value="1"/>
</dbReference>
<dbReference type="AlphaFoldDB" id="A0A060Y002"/>
<dbReference type="STRING" id="8022.A0A060Y002"/>
<feature type="compositionally biased region" description="Acidic residues" evidence="1">
    <location>
        <begin position="128"/>
        <end position="139"/>
    </location>
</feature>
<name>A0A060Y002_ONCMY</name>
<dbReference type="PaxDb" id="8022-A0A060Y002"/>